<organism evidence="1 2">
    <name type="scientific">Pseudomonas kermanshahensis</name>
    <dbReference type="NCBI Taxonomy" id="2745482"/>
    <lineage>
        <taxon>Bacteria</taxon>
        <taxon>Pseudomonadati</taxon>
        <taxon>Pseudomonadota</taxon>
        <taxon>Gammaproteobacteria</taxon>
        <taxon>Pseudomonadales</taxon>
        <taxon>Pseudomonadaceae</taxon>
        <taxon>Pseudomonas</taxon>
    </lineage>
</organism>
<dbReference type="Proteomes" id="UP001377692">
    <property type="component" value="Unassembled WGS sequence"/>
</dbReference>
<comment type="caution">
    <text evidence="1">The sequence shown here is derived from an EMBL/GenBank/DDBJ whole genome shotgun (WGS) entry which is preliminary data.</text>
</comment>
<sequence>MKNFNPIFRDIQFDDVVEIPGIEENLITTAKMAEYLNITIPQTNEWPVPSYFYITHSSESGQSILDRHYDKPLPESLHFQLPSDRFKKSQKQTLQYVLKTKDGSERTVTTSFTVDLKKPIQAPPLAMDTTAFNLAYFDNHDSLDFTAPPFTYNRIGDHCMVNITGPENISVTLTTPPRAKEDQPITGKIPKDTFFMDGKAIYGDYTLIYTALSRAGNESKDTEAVTVTFSAS</sequence>
<dbReference type="RefSeq" id="WP_339549528.1">
    <property type="nucleotide sequence ID" value="NZ_JBBHLD010000010.1"/>
</dbReference>
<name>A0ABU8R748_9PSED</name>
<keyword evidence="2" id="KW-1185">Reference proteome</keyword>
<protein>
    <submittedName>
        <fullName evidence="1">Uncharacterized protein</fullName>
    </submittedName>
</protein>
<dbReference type="EMBL" id="JBBHLD010000010">
    <property type="protein sequence ID" value="MEJ5905704.1"/>
    <property type="molecule type" value="Genomic_DNA"/>
</dbReference>
<reference evidence="1 2" key="1">
    <citation type="submission" date="2024-02" db="EMBL/GenBank/DDBJ databases">
        <title>Identification of pathogenicity and growth-promoting functions of Pseudomonas putida variants.</title>
        <authorList>
            <person name="Sun J."/>
        </authorList>
    </citation>
    <scope>NUCLEOTIDE SEQUENCE [LARGE SCALE GENOMIC DNA]</scope>
    <source>
        <strain evidence="1 2">A04</strain>
    </source>
</reference>
<evidence type="ECO:0000313" key="1">
    <source>
        <dbReference type="EMBL" id="MEJ5905704.1"/>
    </source>
</evidence>
<gene>
    <name evidence="1" type="ORF">V7V80_13525</name>
</gene>
<proteinExistence type="predicted"/>
<accession>A0ABU8R748</accession>
<evidence type="ECO:0000313" key="2">
    <source>
        <dbReference type="Proteomes" id="UP001377692"/>
    </source>
</evidence>